<evidence type="ECO:0000256" key="2">
    <source>
        <dbReference type="SAM" id="MobiDB-lite"/>
    </source>
</evidence>
<dbReference type="Proteomes" id="UP000243579">
    <property type="component" value="Unassembled WGS sequence"/>
</dbReference>
<sequence>MAAATLAEHLRLVTDKVLSTVDLPEPPVPEPPKWKSKSSIKAKLHAIQAYLSALEYNYTGRLYFNVNKNRSYKSIYGTAKEIISEALPIQCLEAVFVAAYLTAHGMPEYEGLNPSQQIDRVPISFKSRSGDSTFRHIVLGVRHQHVWGALGLSRSPALMNKDLKYKSFSDLVADYIENFVKCQHQVTKVYVGFPFSHDIHSSEKVQWRVLNIKIVEHPWEAVAAQIDLFTRESSELMSHLHRVGELPDSFRDKFPFHKPPKRPHGSVGGNHPRTRSESETLGAPDDHEVVPLEEPAPVIVDTRRLLLRPAPEMVRFQRQPSATPSAFVEFKPVNMYLHNESAYPLQVDVVPPKYLLVVGKPLVKVDEASGAKLDQPYCRFLLQPRSIVSMGLRFALPSTADSTGKRDTLALEYVALDATARAPVVDDESTRNCRLVSRIEVPFEWE</sequence>
<protein>
    <submittedName>
        <fullName evidence="3">Uncharacterized protein</fullName>
    </submittedName>
</protein>
<keyword evidence="4" id="KW-1185">Reference proteome</keyword>
<comment type="caution">
    <text evidence="3">The sequence shown here is derived from an EMBL/GenBank/DDBJ whole genome shotgun (WGS) entry which is preliminary data.</text>
</comment>
<gene>
    <name evidence="3" type="ORF">ACHHYP_15836</name>
</gene>
<feature type="active site" evidence="1">
    <location>
        <position position="91"/>
    </location>
</feature>
<dbReference type="STRING" id="1202772.A0A1V9ZEI7"/>
<evidence type="ECO:0000256" key="1">
    <source>
        <dbReference type="PIRSR" id="PIRSR628131-1"/>
    </source>
</evidence>
<dbReference type="PANTHER" id="PTHR15750:SF2">
    <property type="entry name" value="VASOHIBIN"/>
    <property type="match status" value="1"/>
</dbReference>
<reference evidence="3 4" key="1">
    <citation type="journal article" date="2014" name="Genome Biol. Evol.">
        <title>The secreted proteins of Achlya hypogyna and Thraustotheca clavata identify the ancestral oomycete secretome and reveal gene acquisitions by horizontal gene transfer.</title>
        <authorList>
            <person name="Misner I."/>
            <person name="Blouin N."/>
            <person name="Leonard G."/>
            <person name="Richards T.A."/>
            <person name="Lane C.E."/>
        </authorList>
    </citation>
    <scope>NUCLEOTIDE SEQUENCE [LARGE SCALE GENOMIC DNA]</scope>
    <source>
        <strain evidence="3 4">ATCC 48635</strain>
    </source>
</reference>
<dbReference type="AlphaFoldDB" id="A0A1V9ZEI7"/>
<feature type="region of interest" description="Disordered" evidence="2">
    <location>
        <begin position="255"/>
        <end position="288"/>
    </location>
</feature>
<proteinExistence type="predicted"/>
<evidence type="ECO:0000313" key="4">
    <source>
        <dbReference type="Proteomes" id="UP000243579"/>
    </source>
</evidence>
<accession>A0A1V9ZEI7</accession>
<dbReference type="GO" id="GO:0005737">
    <property type="term" value="C:cytoplasm"/>
    <property type="evidence" value="ECO:0007669"/>
    <property type="project" value="InterPro"/>
</dbReference>
<dbReference type="PANTHER" id="PTHR15750">
    <property type="entry name" value="VASOHIBIN-1-LIKE ISOFORM X2"/>
    <property type="match status" value="1"/>
</dbReference>
<feature type="active site" evidence="1">
    <location>
        <position position="136"/>
    </location>
</feature>
<name>A0A1V9ZEI7_ACHHY</name>
<dbReference type="EMBL" id="JNBR01000145">
    <property type="protein sequence ID" value="OQR96406.1"/>
    <property type="molecule type" value="Genomic_DNA"/>
</dbReference>
<dbReference type="InterPro" id="IPR028131">
    <property type="entry name" value="VASH1"/>
</dbReference>
<dbReference type="OrthoDB" id="9974232at2759"/>
<dbReference type="Pfam" id="PF14822">
    <property type="entry name" value="Vasohibin"/>
    <property type="match status" value="1"/>
</dbReference>
<feature type="compositionally biased region" description="Basic and acidic residues" evidence="2">
    <location>
        <begin position="274"/>
        <end position="288"/>
    </location>
</feature>
<evidence type="ECO:0000313" key="3">
    <source>
        <dbReference type="EMBL" id="OQR96406.1"/>
    </source>
</evidence>
<feature type="active site" evidence="1">
    <location>
        <position position="153"/>
    </location>
</feature>
<organism evidence="3 4">
    <name type="scientific">Achlya hypogyna</name>
    <name type="common">Oomycete</name>
    <name type="synonym">Protoachlya hypogyna</name>
    <dbReference type="NCBI Taxonomy" id="1202772"/>
    <lineage>
        <taxon>Eukaryota</taxon>
        <taxon>Sar</taxon>
        <taxon>Stramenopiles</taxon>
        <taxon>Oomycota</taxon>
        <taxon>Saprolegniomycetes</taxon>
        <taxon>Saprolegniales</taxon>
        <taxon>Achlyaceae</taxon>
        <taxon>Achlya</taxon>
    </lineage>
</organism>